<keyword evidence="1" id="KW-0732">Signal</keyword>
<dbReference type="Gene3D" id="3.30.1460.10">
    <property type="match status" value="1"/>
</dbReference>
<feature type="signal peptide" evidence="1">
    <location>
        <begin position="1"/>
        <end position="19"/>
    </location>
</feature>
<dbReference type="EMBL" id="JBHTJM010000001">
    <property type="protein sequence ID" value="MFD0962448.1"/>
    <property type="molecule type" value="Genomic_DNA"/>
</dbReference>
<reference evidence="3" key="1">
    <citation type="journal article" date="2019" name="Int. J. Syst. Evol. Microbiol.">
        <title>The Global Catalogue of Microorganisms (GCM) 10K type strain sequencing project: providing services to taxonomists for standard genome sequencing and annotation.</title>
        <authorList>
            <consortium name="The Broad Institute Genomics Platform"/>
            <consortium name="The Broad Institute Genome Sequencing Center for Infectious Disease"/>
            <person name="Wu L."/>
            <person name="Ma J."/>
        </authorList>
    </citation>
    <scope>NUCLEOTIDE SEQUENCE [LARGE SCALE GENOMIC DNA]</scope>
    <source>
        <strain evidence="3">CCUG 62114</strain>
    </source>
</reference>
<gene>
    <name evidence="2" type="ORF">ACFQ1O_00345</name>
</gene>
<sequence length="168" mass="19370">MRVFLLLLLLATSIYSSLAQDMSNEELQKIIKKQSDSIQDRSRLGYWQFHKEDVLLICVTDTKANRMRIMSPITKVEQLNNELLLNSLTANFHTALDVKYAISDNILWSVFIHPLKELATHQVEDAISQVYYANLTFGYTYSSTNLVFPGKKENSEKQKDTNNPKTKH</sequence>
<proteinExistence type="predicted"/>
<keyword evidence="3" id="KW-1185">Reference proteome</keyword>
<organism evidence="2 3">
    <name type="scientific">Pseudofulvibacter geojedonensis</name>
    <dbReference type="NCBI Taxonomy" id="1123758"/>
    <lineage>
        <taxon>Bacteria</taxon>
        <taxon>Pseudomonadati</taxon>
        <taxon>Bacteroidota</taxon>
        <taxon>Flavobacteriia</taxon>
        <taxon>Flavobacteriales</taxon>
        <taxon>Flavobacteriaceae</taxon>
        <taxon>Pseudofulvibacter</taxon>
    </lineage>
</organism>
<protein>
    <submittedName>
        <fullName evidence="2">Uncharacterized protein</fullName>
    </submittedName>
</protein>
<evidence type="ECO:0000313" key="3">
    <source>
        <dbReference type="Proteomes" id="UP001596997"/>
    </source>
</evidence>
<name>A0ABW3HY13_9FLAO</name>
<evidence type="ECO:0000256" key="1">
    <source>
        <dbReference type="SAM" id="SignalP"/>
    </source>
</evidence>
<evidence type="ECO:0000313" key="2">
    <source>
        <dbReference type="EMBL" id="MFD0962448.1"/>
    </source>
</evidence>
<dbReference type="Proteomes" id="UP001596997">
    <property type="component" value="Unassembled WGS sequence"/>
</dbReference>
<feature type="chain" id="PRO_5045929222" evidence="1">
    <location>
        <begin position="20"/>
        <end position="168"/>
    </location>
</feature>
<dbReference type="RefSeq" id="WP_377712126.1">
    <property type="nucleotide sequence ID" value="NZ_JBHTJM010000001.1"/>
</dbReference>
<comment type="caution">
    <text evidence="2">The sequence shown here is derived from an EMBL/GenBank/DDBJ whole genome shotgun (WGS) entry which is preliminary data.</text>
</comment>
<dbReference type="SUPFAM" id="SSF69635">
    <property type="entry name" value="Type III secretory system chaperone-like"/>
    <property type="match status" value="1"/>
</dbReference>
<accession>A0ABW3HY13</accession>